<feature type="region of interest" description="Disordered" evidence="5">
    <location>
        <begin position="147"/>
        <end position="171"/>
    </location>
</feature>
<dbReference type="PANTHER" id="PTHR14928">
    <property type="entry name" value="MICRO-RNA BINDING ZINC FINGER CCCH DOMAIN-CONTAINING PROTEIN 7"/>
    <property type="match status" value="1"/>
</dbReference>
<evidence type="ECO:0000256" key="4">
    <source>
        <dbReference type="PROSITE-ProRule" id="PRU00723"/>
    </source>
</evidence>
<keyword evidence="3 4" id="KW-0862">Zinc</keyword>
<dbReference type="GO" id="GO:0008270">
    <property type="term" value="F:zinc ion binding"/>
    <property type="evidence" value="ECO:0007669"/>
    <property type="project" value="UniProtKB-KW"/>
</dbReference>
<feature type="region of interest" description="Disordered" evidence="5">
    <location>
        <begin position="300"/>
        <end position="363"/>
    </location>
</feature>
<feature type="domain" description="C3H1-type" evidence="6">
    <location>
        <begin position="771"/>
        <end position="799"/>
    </location>
</feature>
<dbReference type="Gene3D" id="1.25.40.10">
    <property type="entry name" value="Tetratricopeptide repeat domain"/>
    <property type="match status" value="1"/>
</dbReference>
<dbReference type="InterPro" id="IPR011990">
    <property type="entry name" value="TPR-like_helical_dom_sf"/>
</dbReference>
<feature type="region of interest" description="Disordered" evidence="5">
    <location>
        <begin position="534"/>
        <end position="604"/>
    </location>
</feature>
<evidence type="ECO:0000256" key="2">
    <source>
        <dbReference type="ARBA" id="ARBA00022771"/>
    </source>
</evidence>
<reference evidence="7" key="1">
    <citation type="journal article" date="2004" name="Nature">
        <title>Genome duplication in the teleost fish Tetraodon nigroviridis reveals the early vertebrate proto-karyotype.</title>
        <authorList>
            <person name="Jaillon O."/>
            <person name="Aury J.-M."/>
            <person name="Brunet F."/>
            <person name="Petit J.-L."/>
            <person name="Stange-Thomann N."/>
            <person name="Mauceli E."/>
            <person name="Bouneau L."/>
            <person name="Fischer C."/>
            <person name="Ozouf-Costaz C."/>
            <person name="Bernot A."/>
            <person name="Nicaud S."/>
            <person name="Jaffe D."/>
            <person name="Fisher S."/>
            <person name="Lutfalla G."/>
            <person name="Dossat C."/>
            <person name="Segurens B."/>
            <person name="Dasilva C."/>
            <person name="Salanoubat M."/>
            <person name="Levy M."/>
            <person name="Boudet N."/>
            <person name="Castellano S."/>
            <person name="Anthouard V."/>
            <person name="Jubin C."/>
            <person name="Castelli V."/>
            <person name="Katinka M."/>
            <person name="Vacherie B."/>
            <person name="Biemont C."/>
            <person name="Skalli Z."/>
            <person name="Cattolico L."/>
            <person name="Poulain J."/>
            <person name="De Berardinis V."/>
            <person name="Cruaud C."/>
            <person name="Duprat S."/>
            <person name="Brottier P."/>
            <person name="Coutanceau J.-P."/>
            <person name="Gouzy J."/>
            <person name="Parra G."/>
            <person name="Lardier G."/>
            <person name="Chapple C."/>
            <person name="McKernan K.J."/>
            <person name="McEwan P."/>
            <person name="Bosak S."/>
            <person name="Kellis M."/>
            <person name="Volff J.-N."/>
            <person name="Guigo R."/>
            <person name="Zody M.C."/>
            <person name="Mesirov J."/>
            <person name="Lindblad-Toh K."/>
            <person name="Birren B."/>
            <person name="Nusbaum C."/>
            <person name="Kahn D."/>
            <person name="Robinson-Rechavi M."/>
            <person name="Laudet V."/>
            <person name="Schachter V."/>
            <person name="Quetier F."/>
            <person name="Saurin W."/>
            <person name="Scarpelli C."/>
            <person name="Wincker P."/>
            <person name="Lander E.S."/>
            <person name="Weissenbach J."/>
            <person name="Roest Crollius H."/>
        </authorList>
    </citation>
    <scope>NUCLEOTIDE SEQUENCE [LARGE SCALE GENOMIC DNA]</scope>
</reference>
<evidence type="ECO:0000256" key="5">
    <source>
        <dbReference type="SAM" id="MobiDB-lite"/>
    </source>
</evidence>
<feature type="region of interest" description="Disordered" evidence="5">
    <location>
        <begin position="652"/>
        <end position="685"/>
    </location>
</feature>
<gene>
    <name evidence="7" type="ORF">GSTENG00024242001</name>
</gene>
<feature type="compositionally biased region" description="Basic and acidic residues" evidence="5">
    <location>
        <begin position="661"/>
        <end position="672"/>
    </location>
</feature>
<evidence type="ECO:0000256" key="3">
    <source>
        <dbReference type="ARBA" id="ARBA00022833"/>
    </source>
</evidence>
<name>Q4S4C1_TETNG</name>
<dbReference type="InterPro" id="IPR039691">
    <property type="entry name" value="ZC3H7A/B"/>
</dbReference>
<dbReference type="AlphaFoldDB" id="Q4S4C1"/>
<dbReference type="InterPro" id="IPR000571">
    <property type="entry name" value="Znf_CCCH"/>
</dbReference>
<dbReference type="SUPFAM" id="SSF90229">
    <property type="entry name" value="CCCH zinc finger"/>
    <property type="match status" value="1"/>
</dbReference>
<dbReference type="OrthoDB" id="433738at2759"/>
<dbReference type="GO" id="GO:0035198">
    <property type="term" value="F:miRNA binding"/>
    <property type="evidence" value="ECO:0007669"/>
    <property type="project" value="InterPro"/>
</dbReference>
<evidence type="ECO:0000256" key="1">
    <source>
        <dbReference type="ARBA" id="ARBA00022723"/>
    </source>
</evidence>
<feature type="region of interest" description="Disordered" evidence="5">
    <location>
        <begin position="191"/>
        <end position="218"/>
    </location>
</feature>
<keyword evidence="1 4" id="KW-0479">Metal-binding</keyword>
<protein>
    <submittedName>
        <fullName evidence="7">(spotted green pufferfish) hypothetical protein</fullName>
    </submittedName>
</protein>
<dbReference type="InterPro" id="IPR036855">
    <property type="entry name" value="Znf_CCCH_sf"/>
</dbReference>
<keyword evidence="2 4" id="KW-0863">Zinc-finger</keyword>
<evidence type="ECO:0000259" key="6">
    <source>
        <dbReference type="PROSITE" id="PS50103"/>
    </source>
</evidence>
<dbReference type="KEGG" id="tng:GSTEN00024242G001"/>
<evidence type="ECO:0000313" key="7">
    <source>
        <dbReference type="EMBL" id="CAG04511.1"/>
    </source>
</evidence>
<organism evidence="7">
    <name type="scientific">Tetraodon nigroviridis</name>
    <name type="common">Spotted green pufferfish</name>
    <name type="synonym">Chelonodon nigroviridis</name>
    <dbReference type="NCBI Taxonomy" id="99883"/>
    <lineage>
        <taxon>Eukaryota</taxon>
        <taxon>Metazoa</taxon>
        <taxon>Chordata</taxon>
        <taxon>Craniata</taxon>
        <taxon>Vertebrata</taxon>
        <taxon>Euteleostomi</taxon>
        <taxon>Actinopterygii</taxon>
        <taxon>Neopterygii</taxon>
        <taxon>Teleostei</taxon>
        <taxon>Neoteleostei</taxon>
        <taxon>Acanthomorphata</taxon>
        <taxon>Eupercaria</taxon>
        <taxon>Tetraodontiformes</taxon>
        <taxon>Tetradontoidea</taxon>
        <taxon>Tetraodontidae</taxon>
        <taxon>Tetraodon</taxon>
    </lineage>
</organism>
<dbReference type="EMBL" id="CAAE01014738">
    <property type="protein sequence ID" value="CAG04511.1"/>
    <property type="molecule type" value="Genomic_DNA"/>
</dbReference>
<comment type="caution">
    <text evidence="7">The sequence shown here is derived from an EMBL/GenBank/DDBJ whole genome shotgun (WGS) entry which is preliminary data.</text>
</comment>
<accession>Q4S4C1</accession>
<feature type="compositionally biased region" description="Low complexity" evidence="5">
    <location>
        <begin position="534"/>
        <end position="561"/>
    </location>
</feature>
<reference evidence="7" key="2">
    <citation type="submission" date="2004-02" db="EMBL/GenBank/DDBJ databases">
        <authorList>
            <consortium name="Genoscope"/>
            <consortium name="Whitehead Institute Centre for Genome Research"/>
        </authorList>
    </citation>
    <scope>NUCLEOTIDE SEQUENCE</scope>
</reference>
<feature type="zinc finger region" description="C3H1-type" evidence="4">
    <location>
        <begin position="771"/>
        <end position="799"/>
    </location>
</feature>
<dbReference type="PROSITE" id="PS50103">
    <property type="entry name" value="ZF_C3H1"/>
    <property type="match status" value="1"/>
</dbReference>
<proteinExistence type="predicted"/>
<dbReference type="GO" id="GO:0035196">
    <property type="term" value="P:miRNA processing"/>
    <property type="evidence" value="ECO:0007669"/>
    <property type="project" value="TreeGrafter"/>
</dbReference>
<sequence length="890" mass="97182">KAFLTQLVCHLLDEGNSCYRDGDWQQATQQYSEGISVARYAQAEALVIPHELLECLYVNRAAAFYQTVIREYEHGVQDCDSALCVSEGSRRALYRKALCLRETGRFREAYECGTRCLLTAPHDATVTELAQDLAKKLGLKGRKAYVSPQAESAGTDGESLGEPSSPAADVGHACTDLSSAQCIPAPLATPIPVSDEPASSVTTPCAEVSESGGQGGPPMPYSVPVSEHMEECSSSVIKDPLDSLLERIPKKVSEVIQGAIPTNLPNTAVGLRPPYSSSLPPSSSQLPAAFFSSTISEMPPLEPYSPLSGRDQASTQVQDALGASQPKERTTVCSSSERTSRDQPVHALQEPSGPNARVPPGLSCLLQSDRSVSSAAGNRKRNPLRGANVPPPCCFPLSGPRVMDYKYQPEAAHRCKRDVLLCRLKNTDDPTWKRIRPRPARNNFLGAFVLCKEVQERQECQYGENCTFAYCQEEIDVWTQERKGALSRELLFDPLGSTERRALSVTRLLQLHMGMFMFLCEVGGPVLSDAQSSAAAGTSASSPVPAGMLRQQASHHQQAQQGEPGRLLQPDGPTPLRRQQVPGARGEVSQRALQQGAPPAPALPVRCVPPRGALRLPAGGQLLLRPLRHRAEVLGPAAGHRDHARGDGAGVQKTLAAAGAERPEAAEGETGRLHPGGAPPQPENEVCVRPVLEGRAGERARQEPEVLHSQGAPQVGPCTWWGEAGLVLSFAVMLAPCPCSWTKERRVLLVKSFEKTKWVVVRPLPFSRTYPQQYDMCVHVMKQKKCHYIGNCSFAHSLEERDVWTYMKNNSLRDMQQMYELWLELTNQNRRSDASAVTPPPEDKQVTLTAEYTESMHWTEKNSKLGEFYFLVILSAILVESYECNACTGL</sequence>
<dbReference type="PANTHER" id="PTHR14928:SF6">
    <property type="entry name" value="ZINC FINGER CCCH DOMAIN-CONTAINING PROTEIN 7B"/>
    <property type="match status" value="1"/>
</dbReference>
<feature type="non-terminal residue" evidence="7">
    <location>
        <position position="890"/>
    </location>
</feature>
<dbReference type="SUPFAM" id="SSF48452">
    <property type="entry name" value="TPR-like"/>
    <property type="match status" value="1"/>
</dbReference>